<accession>A0A5C1NN24</accession>
<organism evidence="1 2">
    <name type="scientific">Halomonas binhaiensis</name>
    <dbReference type="NCBI Taxonomy" id="2562282"/>
    <lineage>
        <taxon>Bacteria</taxon>
        <taxon>Pseudomonadati</taxon>
        <taxon>Pseudomonadota</taxon>
        <taxon>Gammaproteobacteria</taxon>
        <taxon>Oceanospirillales</taxon>
        <taxon>Halomonadaceae</taxon>
        <taxon>Halomonas</taxon>
    </lineage>
</organism>
<evidence type="ECO:0000313" key="2">
    <source>
        <dbReference type="Proteomes" id="UP000324285"/>
    </source>
</evidence>
<dbReference type="NCBIfam" id="TIGR02115">
    <property type="entry name" value="potass_kdpF"/>
    <property type="match status" value="1"/>
</dbReference>
<sequence length="26" mass="3070">MQWLLLALSLLMGGYLFASLLWPERF</sequence>
<dbReference type="Proteomes" id="UP000324285">
    <property type="component" value="Chromosome"/>
</dbReference>
<dbReference type="GO" id="GO:0008556">
    <property type="term" value="F:P-type potassium transmembrane transporter activity"/>
    <property type="evidence" value="ECO:0007669"/>
    <property type="project" value="InterPro"/>
</dbReference>
<proteinExistence type="predicted"/>
<dbReference type="InterPro" id="IPR011726">
    <property type="entry name" value="KdpF"/>
</dbReference>
<name>A0A5C1NN24_9GAMM</name>
<dbReference type="EMBL" id="CP038437">
    <property type="protein sequence ID" value="QEM83857.1"/>
    <property type="molecule type" value="Genomic_DNA"/>
</dbReference>
<dbReference type="RefSeq" id="WP_149286976.1">
    <property type="nucleotide sequence ID" value="NZ_CP038437.2"/>
</dbReference>
<dbReference type="GO" id="GO:0005886">
    <property type="term" value="C:plasma membrane"/>
    <property type="evidence" value="ECO:0007669"/>
    <property type="project" value="InterPro"/>
</dbReference>
<dbReference type="Pfam" id="PF09604">
    <property type="entry name" value="Potass_KdpF"/>
    <property type="match status" value="1"/>
</dbReference>
<gene>
    <name evidence="1" type="primary">kdpF</name>
    <name evidence="1" type="ORF">E4T21_01375</name>
</gene>
<dbReference type="AlphaFoldDB" id="A0A5C1NN24"/>
<evidence type="ECO:0000313" key="1">
    <source>
        <dbReference type="EMBL" id="QEM83857.1"/>
    </source>
</evidence>
<protein>
    <submittedName>
        <fullName evidence="1">K(+)-transporting ATPase subunit F</fullName>
    </submittedName>
</protein>
<reference evidence="1" key="1">
    <citation type="submission" date="2021-02" db="EMBL/GenBank/DDBJ databases">
        <title>Strain Y2R2, a novel species of the genus Halomonas.</title>
        <authorList>
            <person name="Huang H."/>
        </authorList>
    </citation>
    <scope>NUCLEOTIDE SEQUENCE</scope>
    <source>
        <strain evidence="1">Y2R2</strain>
    </source>
</reference>
<keyword evidence="2" id="KW-1185">Reference proteome</keyword>
<dbReference type="KEGG" id="hbh:E4T21_01375"/>